<feature type="domain" description="Glycosyltransferase 61 catalytic" evidence="9">
    <location>
        <begin position="306"/>
        <end position="399"/>
    </location>
</feature>
<evidence type="ECO:0000259" key="9">
    <source>
        <dbReference type="Pfam" id="PF04577"/>
    </source>
</evidence>
<evidence type="ECO:0000256" key="3">
    <source>
        <dbReference type="ARBA" id="ARBA00022679"/>
    </source>
</evidence>
<dbReference type="STRING" id="1314781.A0A166ATQ7"/>
<keyword evidence="5" id="KW-1133">Transmembrane helix</keyword>
<dbReference type="InParanoid" id="A0A166ATQ7"/>
<evidence type="ECO:0000256" key="4">
    <source>
        <dbReference type="ARBA" id="ARBA00022692"/>
    </source>
</evidence>
<evidence type="ECO:0000256" key="1">
    <source>
        <dbReference type="ARBA" id="ARBA00004167"/>
    </source>
</evidence>
<evidence type="ECO:0000313" key="10">
    <source>
        <dbReference type="EMBL" id="KZV95099.1"/>
    </source>
</evidence>
<dbReference type="Proteomes" id="UP000077266">
    <property type="component" value="Unassembled WGS sequence"/>
</dbReference>
<keyword evidence="6" id="KW-0472">Membrane</keyword>
<feature type="region of interest" description="Disordered" evidence="8">
    <location>
        <begin position="25"/>
        <end position="53"/>
    </location>
</feature>
<comment type="subcellular location">
    <subcellularLocation>
        <location evidence="1">Membrane</location>
        <topology evidence="1">Single-pass membrane protein</topology>
    </subcellularLocation>
</comment>
<name>A0A166ATQ7_EXIGL</name>
<protein>
    <recommendedName>
        <fullName evidence="9">Glycosyltransferase 61 catalytic domain-containing protein</fullName>
    </recommendedName>
</protein>
<gene>
    <name evidence="10" type="ORF">EXIGLDRAFT_610959</name>
</gene>
<dbReference type="InterPro" id="IPR007657">
    <property type="entry name" value="Glycosyltransferase_61"/>
</dbReference>
<dbReference type="GO" id="GO:0035269">
    <property type="term" value="P:protein O-linked glycosylation via mannose"/>
    <property type="evidence" value="ECO:0007669"/>
    <property type="project" value="TreeGrafter"/>
</dbReference>
<proteinExistence type="predicted"/>
<reference evidence="10 11" key="1">
    <citation type="journal article" date="2016" name="Mol. Biol. Evol.">
        <title>Comparative Genomics of Early-Diverging Mushroom-Forming Fungi Provides Insights into the Origins of Lignocellulose Decay Capabilities.</title>
        <authorList>
            <person name="Nagy L.G."/>
            <person name="Riley R."/>
            <person name="Tritt A."/>
            <person name="Adam C."/>
            <person name="Daum C."/>
            <person name="Floudas D."/>
            <person name="Sun H."/>
            <person name="Yadav J.S."/>
            <person name="Pangilinan J."/>
            <person name="Larsson K.H."/>
            <person name="Matsuura K."/>
            <person name="Barry K."/>
            <person name="Labutti K."/>
            <person name="Kuo R."/>
            <person name="Ohm R.A."/>
            <person name="Bhattacharya S.S."/>
            <person name="Shirouzu T."/>
            <person name="Yoshinaga Y."/>
            <person name="Martin F.M."/>
            <person name="Grigoriev I.V."/>
            <person name="Hibbett D.S."/>
        </authorList>
    </citation>
    <scope>NUCLEOTIDE SEQUENCE [LARGE SCALE GENOMIC DNA]</scope>
    <source>
        <strain evidence="10 11">HHB12029</strain>
    </source>
</reference>
<keyword evidence="2" id="KW-0328">Glycosyltransferase</keyword>
<evidence type="ECO:0000313" key="11">
    <source>
        <dbReference type="Proteomes" id="UP000077266"/>
    </source>
</evidence>
<dbReference type="PANTHER" id="PTHR20961:SF38">
    <property type="entry name" value="PROTEIN O-LINKED-MANNOSE BETA-1,4-N-ACETYLGLUCOSAMINYLTRANSFERASE 2"/>
    <property type="match status" value="1"/>
</dbReference>
<organism evidence="10 11">
    <name type="scientific">Exidia glandulosa HHB12029</name>
    <dbReference type="NCBI Taxonomy" id="1314781"/>
    <lineage>
        <taxon>Eukaryota</taxon>
        <taxon>Fungi</taxon>
        <taxon>Dikarya</taxon>
        <taxon>Basidiomycota</taxon>
        <taxon>Agaricomycotina</taxon>
        <taxon>Agaricomycetes</taxon>
        <taxon>Auriculariales</taxon>
        <taxon>Exidiaceae</taxon>
        <taxon>Exidia</taxon>
    </lineage>
</organism>
<sequence>MPAPGSWVPNSTGSVAVDDAAAVNPYPDFAAPKQSNKPVAKPPPAVNDFKASRGGHSLPVTRLIAHAPGWTIFENLYMSNGTLFVLTDEDQSRWPQIRLMTSTGLPAENTPENIQAREPTKDNMDFLGPYEARKRWSGGVWGVEGTTFLFNEPAQFIAHYYHGCAELLFGAWSFYAGTYDPHITERGETTVPPVTRAIFTHSEANRWRDGSRFNAYFLYSAFPSISLEGQEDWDDRIFMTRNGQRAWVFERVMLTDRSASFRGEFCGGRNQRIASEAYEAVKDRASKWWWEPMRRSVLKFAGVEDDIMDLSLRYNSLEKPKPVISYISRQAGGRRMLIEKDHEGLVAAVQKMADQRGWEFNVVNAQHMTQEEQILMAARTTVMLGVHGNGLTHLLHMAQTPVSTVIEIFYPGGFAHDYEWTTLALGMKHFAVWNDTYYAEPNAPNVDYPDGKNDDGGFQGNHIPVYGPAVAQLIADRLDGKLP</sequence>
<dbReference type="EMBL" id="KV425962">
    <property type="protein sequence ID" value="KZV95099.1"/>
    <property type="molecule type" value="Genomic_DNA"/>
</dbReference>
<dbReference type="InterPro" id="IPR049625">
    <property type="entry name" value="Glyco_transf_61_cat"/>
</dbReference>
<dbReference type="GO" id="GO:0005783">
    <property type="term" value="C:endoplasmic reticulum"/>
    <property type="evidence" value="ECO:0007669"/>
    <property type="project" value="TreeGrafter"/>
</dbReference>
<accession>A0A166ATQ7</accession>
<keyword evidence="4" id="KW-0812">Transmembrane</keyword>
<dbReference type="OrthoDB" id="529273at2759"/>
<dbReference type="AlphaFoldDB" id="A0A166ATQ7"/>
<keyword evidence="3" id="KW-0808">Transferase</keyword>
<evidence type="ECO:0000256" key="7">
    <source>
        <dbReference type="ARBA" id="ARBA00023180"/>
    </source>
</evidence>
<dbReference type="PANTHER" id="PTHR20961">
    <property type="entry name" value="GLYCOSYLTRANSFERASE"/>
    <property type="match status" value="1"/>
</dbReference>
<keyword evidence="7" id="KW-0325">Glycoprotein</keyword>
<dbReference type="GO" id="GO:0016020">
    <property type="term" value="C:membrane"/>
    <property type="evidence" value="ECO:0007669"/>
    <property type="project" value="UniProtKB-SubCell"/>
</dbReference>
<evidence type="ECO:0000256" key="2">
    <source>
        <dbReference type="ARBA" id="ARBA00022676"/>
    </source>
</evidence>
<evidence type="ECO:0000256" key="8">
    <source>
        <dbReference type="SAM" id="MobiDB-lite"/>
    </source>
</evidence>
<evidence type="ECO:0000256" key="5">
    <source>
        <dbReference type="ARBA" id="ARBA00022989"/>
    </source>
</evidence>
<evidence type="ECO:0000256" key="6">
    <source>
        <dbReference type="ARBA" id="ARBA00023136"/>
    </source>
</evidence>
<dbReference type="GO" id="GO:0097363">
    <property type="term" value="F:protein O-acetylglucosaminyltransferase activity"/>
    <property type="evidence" value="ECO:0007669"/>
    <property type="project" value="TreeGrafter"/>
</dbReference>
<keyword evidence="11" id="KW-1185">Reference proteome</keyword>
<dbReference type="Pfam" id="PF04577">
    <property type="entry name" value="Glyco_transf_61"/>
    <property type="match status" value="1"/>
</dbReference>